<name>A0A645G2P2_9ZZZZ</name>
<dbReference type="AlphaFoldDB" id="A0A645G2P2"/>
<evidence type="ECO:0000313" key="1">
    <source>
        <dbReference type="EMBL" id="MPN20212.1"/>
    </source>
</evidence>
<proteinExistence type="predicted"/>
<accession>A0A645G2P2</accession>
<sequence>MTIKNRGADAVTRQHVGTGKPCRTGANNRHTLIDLLDMAQIRSPAVTQRAVRNVAFNVADRHRAVLVAHRTGAFAKAILRTDAPGNLRQTVRLVRQLHCRINISGFHQFNPLRDVVM</sequence>
<protein>
    <submittedName>
        <fullName evidence="1">Uncharacterized protein</fullName>
    </submittedName>
</protein>
<comment type="caution">
    <text evidence="1">The sequence shown here is derived from an EMBL/GenBank/DDBJ whole genome shotgun (WGS) entry which is preliminary data.</text>
</comment>
<reference evidence="1" key="1">
    <citation type="submission" date="2019-08" db="EMBL/GenBank/DDBJ databases">
        <authorList>
            <person name="Kucharzyk K."/>
            <person name="Murdoch R.W."/>
            <person name="Higgins S."/>
            <person name="Loffler F."/>
        </authorList>
    </citation>
    <scope>NUCLEOTIDE SEQUENCE</scope>
</reference>
<dbReference type="EMBL" id="VSSQ01067905">
    <property type="protein sequence ID" value="MPN20212.1"/>
    <property type="molecule type" value="Genomic_DNA"/>
</dbReference>
<organism evidence="1">
    <name type="scientific">bioreactor metagenome</name>
    <dbReference type="NCBI Taxonomy" id="1076179"/>
    <lineage>
        <taxon>unclassified sequences</taxon>
        <taxon>metagenomes</taxon>
        <taxon>ecological metagenomes</taxon>
    </lineage>
</organism>
<gene>
    <name evidence="1" type="ORF">SDC9_167590</name>
</gene>